<reference evidence="2 3" key="1">
    <citation type="submission" date="2018-04" db="EMBL/GenBank/DDBJ databases">
        <authorList>
            <person name="Fournier C.T."/>
            <person name="Kim C.J."/>
            <person name="Romero I.G."/>
            <person name="Sanchez M."/>
            <person name="Do N."/>
            <person name="Wu S."/>
            <person name="Mosier S.A."/>
            <person name="Wang J."/>
            <person name="Lund A."/>
            <person name="Moberg-Parker J."/>
            <person name="Stanton A.-C.J."/>
            <person name="Garlena R.A."/>
            <person name="Russell D.A."/>
            <person name="Pope W.H."/>
            <person name="Jacobs-Sera D."/>
            <person name="Hatfull G.F."/>
        </authorList>
    </citation>
    <scope>NUCLEOTIDE SEQUENCE [LARGE SCALE GENOMIC DNA]</scope>
</reference>
<evidence type="ECO:0000313" key="3">
    <source>
        <dbReference type="Proteomes" id="UP000246514"/>
    </source>
</evidence>
<gene>
    <name evidence="2" type="primary">1</name>
    <name evidence="2" type="ORF">PBI_SQUASH_1</name>
</gene>
<dbReference type="Proteomes" id="UP000246514">
    <property type="component" value="Segment"/>
</dbReference>
<protein>
    <submittedName>
        <fullName evidence="2">Uncharacterized protein</fullName>
    </submittedName>
</protein>
<accession>A0A2U8UM07</accession>
<dbReference type="EMBL" id="MH153813">
    <property type="protein sequence ID" value="AWN04620.1"/>
    <property type="molecule type" value="Genomic_DNA"/>
</dbReference>
<keyword evidence="3" id="KW-1185">Reference proteome</keyword>
<dbReference type="RefSeq" id="YP_009801740.1">
    <property type="nucleotide sequence ID" value="NC_047975.1"/>
</dbReference>
<evidence type="ECO:0000256" key="1">
    <source>
        <dbReference type="SAM" id="MobiDB-lite"/>
    </source>
</evidence>
<dbReference type="KEGG" id="vg:54992375"/>
<feature type="region of interest" description="Disordered" evidence="1">
    <location>
        <begin position="31"/>
        <end position="56"/>
    </location>
</feature>
<proteinExistence type="predicted"/>
<dbReference type="GeneID" id="54992375"/>
<evidence type="ECO:0000313" key="2">
    <source>
        <dbReference type="EMBL" id="AWN04620.1"/>
    </source>
</evidence>
<sequence length="56" mass="5941">MLGLDPEGPIPLDVLCILGAPTVQHILDRWTQHGHPTPISGDPHFGGRPAAPPTGW</sequence>
<name>A0A2U8UM07_9CAUD</name>
<organism evidence="2 3">
    <name type="scientific">Microbacterium phage Squash</name>
    <dbReference type="NCBI Taxonomy" id="2182357"/>
    <lineage>
        <taxon>Viruses</taxon>
        <taxon>Duplodnaviria</taxon>
        <taxon>Heunggongvirae</taxon>
        <taxon>Uroviricota</taxon>
        <taxon>Caudoviricetes</taxon>
        <taxon>Squashvirus</taxon>
        <taxon>Squashvirus squash</taxon>
    </lineage>
</organism>